<name>A0A5B7FEM7_PORTR</name>
<keyword evidence="2" id="KW-1185">Reference proteome</keyword>
<gene>
    <name evidence="1" type="ORF">E2C01_039397</name>
</gene>
<comment type="caution">
    <text evidence="1">The sequence shown here is derived from an EMBL/GenBank/DDBJ whole genome shotgun (WGS) entry which is preliminary data.</text>
</comment>
<sequence>MRGKKEKKM</sequence>
<proteinExistence type="predicted"/>
<reference evidence="1 2" key="1">
    <citation type="submission" date="2019-05" db="EMBL/GenBank/DDBJ databases">
        <title>Another draft genome of Portunus trituberculatus and its Hox gene families provides insights of decapod evolution.</title>
        <authorList>
            <person name="Jeong J.-H."/>
            <person name="Song I."/>
            <person name="Kim S."/>
            <person name="Choi T."/>
            <person name="Kim D."/>
            <person name="Ryu S."/>
            <person name="Kim W."/>
        </authorList>
    </citation>
    <scope>NUCLEOTIDE SEQUENCE [LARGE SCALE GENOMIC DNA]</scope>
    <source>
        <tissue evidence="1">Muscle</tissue>
    </source>
</reference>
<protein>
    <submittedName>
        <fullName evidence="1">Uncharacterized protein</fullName>
    </submittedName>
</protein>
<organism evidence="1 2">
    <name type="scientific">Portunus trituberculatus</name>
    <name type="common">Swimming crab</name>
    <name type="synonym">Neptunus trituberculatus</name>
    <dbReference type="NCBI Taxonomy" id="210409"/>
    <lineage>
        <taxon>Eukaryota</taxon>
        <taxon>Metazoa</taxon>
        <taxon>Ecdysozoa</taxon>
        <taxon>Arthropoda</taxon>
        <taxon>Crustacea</taxon>
        <taxon>Multicrustacea</taxon>
        <taxon>Malacostraca</taxon>
        <taxon>Eumalacostraca</taxon>
        <taxon>Eucarida</taxon>
        <taxon>Decapoda</taxon>
        <taxon>Pleocyemata</taxon>
        <taxon>Brachyura</taxon>
        <taxon>Eubrachyura</taxon>
        <taxon>Portunoidea</taxon>
        <taxon>Portunidae</taxon>
        <taxon>Portuninae</taxon>
        <taxon>Portunus</taxon>
    </lineage>
</organism>
<evidence type="ECO:0000313" key="1">
    <source>
        <dbReference type="EMBL" id="MPC45691.1"/>
    </source>
</evidence>
<accession>A0A5B7FEM7</accession>
<dbReference type="EMBL" id="VSRR010006849">
    <property type="protein sequence ID" value="MPC45691.1"/>
    <property type="molecule type" value="Genomic_DNA"/>
</dbReference>
<dbReference type="Proteomes" id="UP000324222">
    <property type="component" value="Unassembled WGS sequence"/>
</dbReference>
<evidence type="ECO:0000313" key="2">
    <source>
        <dbReference type="Proteomes" id="UP000324222"/>
    </source>
</evidence>